<dbReference type="Ensembl" id="ENSOANT00000052422.1">
    <property type="protein sequence ID" value="ENSOANP00000044935.1"/>
    <property type="gene ID" value="ENSOANG00000051155.1"/>
</dbReference>
<dbReference type="FunCoup" id="A0A6I8NVG5">
    <property type="interactions" value="269"/>
</dbReference>
<dbReference type="Bgee" id="ENSOANG00000051155">
    <property type="expression patterns" value="Expressed in endometrium and 6 other cell types or tissues"/>
</dbReference>
<reference evidence="2" key="2">
    <citation type="submission" date="2025-08" db="UniProtKB">
        <authorList>
            <consortium name="Ensembl"/>
        </authorList>
    </citation>
    <scope>IDENTIFICATION</scope>
    <source>
        <strain evidence="2">Glennie</strain>
    </source>
</reference>
<evidence type="ECO:0008006" key="4">
    <source>
        <dbReference type="Google" id="ProtNLM"/>
    </source>
</evidence>
<organism evidence="2 3">
    <name type="scientific">Ornithorhynchus anatinus</name>
    <name type="common">Duckbill platypus</name>
    <dbReference type="NCBI Taxonomy" id="9258"/>
    <lineage>
        <taxon>Eukaryota</taxon>
        <taxon>Metazoa</taxon>
        <taxon>Chordata</taxon>
        <taxon>Craniata</taxon>
        <taxon>Vertebrata</taxon>
        <taxon>Euteleostomi</taxon>
        <taxon>Mammalia</taxon>
        <taxon>Monotremata</taxon>
        <taxon>Ornithorhynchidae</taxon>
        <taxon>Ornithorhynchus</taxon>
    </lineage>
</organism>
<dbReference type="Proteomes" id="UP000002279">
    <property type="component" value="Chromosome 7"/>
</dbReference>
<keyword evidence="3" id="KW-1185">Reference proteome</keyword>
<proteinExistence type="predicted"/>
<dbReference type="InterPro" id="IPR029182">
    <property type="entry name" value="TOMM6"/>
</dbReference>
<dbReference type="InParanoid" id="A0A6I8NVG5"/>
<dbReference type="AlphaFoldDB" id="A0A6I8NVG5"/>
<dbReference type="GO" id="GO:0005742">
    <property type="term" value="C:mitochondrial outer membrane translocase complex"/>
    <property type="evidence" value="ECO:0007669"/>
    <property type="project" value="InterPro"/>
</dbReference>
<sequence length="75" mass="7834">MACSKGLGVGGRAGKRRGQLPPTPQRVGDLPCPGTHGFWSLSPRNLIVNLGLFAAGVWLARNLSDIDLMAPQPAA</sequence>
<dbReference type="GeneTree" id="ENSGT00960000188185"/>
<dbReference type="PANTHER" id="PTHR15527">
    <property type="entry name" value="MITOCHONDRIAL IMPORT RECEPTOR SUBUNIT TOM6 HOMOLOG"/>
    <property type="match status" value="1"/>
</dbReference>
<reference evidence="2 3" key="1">
    <citation type="journal article" date="2008" name="Nature">
        <title>Genome analysis of the platypus reveals unique signatures of evolution.</title>
        <authorList>
            <person name="Warren W.C."/>
            <person name="Hillier L.W."/>
            <person name="Marshall Graves J.A."/>
            <person name="Birney E."/>
            <person name="Ponting C.P."/>
            <person name="Grutzner F."/>
            <person name="Belov K."/>
            <person name="Miller W."/>
            <person name="Clarke L."/>
            <person name="Chinwalla A.T."/>
            <person name="Yang S.P."/>
            <person name="Heger A."/>
            <person name="Locke D.P."/>
            <person name="Miethke P."/>
            <person name="Waters P.D."/>
            <person name="Veyrunes F."/>
            <person name="Fulton L."/>
            <person name="Fulton B."/>
            <person name="Graves T."/>
            <person name="Wallis J."/>
            <person name="Puente X.S."/>
            <person name="Lopez-Otin C."/>
            <person name="Ordonez G.R."/>
            <person name="Eichler E.E."/>
            <person name="Chen L."/>
            <person name="Cheng Z."/>
            <person name="Deakin J.E."/>
            <person name="Alsop A."/>
            <person name="Thompson K."/>
            <person name="Kirby P."/>
            <person name="Papenfuss A.T."/>
            <person name="Wakefield M.J."/>
            <person name="Olender T."/>
            <person name="Lancet D."/>
            <person name="Huttley G.A."/>
            <person name="Smit A.F."/>
            <person name="Pask A."/>
            <person name="Temple-Smith P."/>
            <person name="Batzer M.A."/>
            <person name="Walker J.A."/>
            <person name="Konkel M.K."/>
            <person name="Harris R.S."/>
            <person name="Whittington C.M."/>
            <person name="Wong E.S."/>
            <person name="Gemmell N.J."/>
            <person name="Buschiazzo E."/>
            <person name="Vargas Jentzsch I.M."/>
            <person name="Merkel A."/>
            <person name="Schmitz J."/>
            <person name="Zemann A."/>
            <person name="Churakov G."/>
            <person name="Kriegs J.O."/>
            <person name="Brosius J."/>
            <person name="Murchison E.P."/>
            <person name="Sachidanandam R."/>
            <person name="Smith C."/>
            <person name="Hannon G.J."/>
            <person name="Tsend-Ayush E."/>
            <person name="McMillan D."/>
            <person name="Attenborough R."/>
            <person name="Rens W."/>
            <person name="Ferguson-Smith M."/>
            <person name="Lefevre C.M."/>
            <person name="Sharp J.A."/>
            <person name="Nicholas K.R."/>
            <person name="Ray D.A."/>
            <person name="Kube M."/>
            <person name="Reinhardt R."/>
            <person name="Pringle T.H."/>
            <person name="Taylor J."/>
            <person name="Jones R.C."/>
            <person name="Nixon B."/>
            <person name="Dacheux J.L."/>
            <person name="Niwa H."/>
            <person name="Sekita Y."/>
            <person name="Huang X."/>
            <person name="Stark A."/>
            <person name="Kheradpour P."/>
            <person name="Kellis M."/>
            <person name="Flicek P."/>
            <person name="Chen Y."/>
            <person name="Webber C."/>
            <person name="Hardison R."/>
            <person name="Nelson J."/>
            <person name="Hallsworth-Pepin K."/>
            <person name="Delehaunty K."/>
            <person name="Markovic C."/>
            <person name="Minx P."/>
            <person name="Feng Y."/>
            <person name="Kremitzki C."/>
            <person name="Mitreva M."/>
            <person name="Glasscock J."/>
            <person name="Wylie T."/>
            <person name="Wohldmann P."/>
            <person name="Thiru P."/>
            <person name="Nhan M.N."/>
            <person name="Pohl C.S."/>
            <person name="Smith S.M."/>
            <person name="Hou S."/>
            <person name="Nefedov M."/>
            <person name="de Jong P.J."/>
            <person name="Renfree M.B."/>
            <person name="Mardis E.R."/>
            <person name="Wilson R.K."/>
        </authorList>
    </citation>
    <scope>NUCLEOTIDE SEQUENCE [LARGE SCALE GENOMIC DNA]</scope>
    <source>
        <strain evidence="2 3">Glennie</strain>
    </source>
</reference>
<dbReference type="PANTHER" id="PTHR15527:SF0">
    <property type="entry name" value="MITOCHONDRIAL IMPORT RECEPTOR SUBUNIT TOM6 HOMOLOG"/>
    <property type="match status" value="1"/>
</dbReference>
<accession>A0A6I8NVG5</accession>
<feature type="region of interest" description="Disordered" evidence="1">
    <location>
        <begin position="1"/>
        <end position="29"/>
    </location>
</feature>
<dbReference type="Pfam" id="PF15184">
    <property type="entry name" value="TOM6p"/>
    <property type="match status" value="1"/>
</dbReference>
<reference evidence="2" key="3">
    <citation type="submission" date="2025-09" db="UniProtKB">
        <authorList>
            <consortium name="Ensembl"/>
        </authorList>
    </citation>
    <scope>IDENTIFICATION</scope>
    <source>
        <strain evidence="2">Glennie</strain>
    </source>
</reference>
<protein>
    <recommendedName>
        <fullName evidence="4">Translocase of outer mitochondrial membrane 6</fullName>
    </recommendedName>
</protein>
<evidence type="ECO:0000256" key="1">
    <source>
        <dbReference type="SAM" id="MobiDB-lite"/>
    </source>
</evidence>
<evidence type="ECO:0000313" key="2">
    <source>
        <dbReference type="Ensembl" id="ENSOANP00000044935.1"/>
    </source>
</evidence>
<name>A0A6I8NVG5_ORNAN</name>
<evidence type="ECO:0000313" key="3">
    <source>
        <dbReference type="Proteomes" id="UP000002279"/>
    </source>
</evidence>